<name>A0A2K0TKX7_9HYPO</name>
<sequence length="33" mass="3897">MSGVQTPIGHKEEEEEEEEEDEIDYTDEEVDKK</sequence>
<protein>
    <submittedName>
        <fullName evidence="2">Uncharacterized protein</fullName>
    </submittedName>
</protein>
<evidence type="ECO:0000313" key="3">
    <source>
        <dbReference type="Proteomes" id="UP000236546"/>
    </source>
</evidence>
<accession>A0A2K0TKX7</accession>
<feature type="region of interest" description="Disordered" evidence="1">
    <location>
        <begin position="1"/>
        <end position="33"/>
    </location>
</feature>
<reference evidence="2 3" key="1">
    <citation type="submission" date="2017-02" db="EMBL/GenBank/DDBJ databases">
        <title>Genomes of Trichoderma spp. with biocontrol activity.</title>
        <authorList>
            <person name="Gardiner D."/>
            <person name="Kazan K."/>
            <person name="Vos C."/>
            <person name="Harvey P."/>
        </authorList>
    </citation>
    <scope>NUCLEOTIDE SEQUENCE [LARGE SCALE GENOMIC DNA]</scope>
    <source>
        <strain evidence="2 3">A5MH</strain>
    </source>
</reference>
<evidence type="ECO:0000256" key="1">
    <source>
        <dbReference type="SAM" id="MobiDB-lite"/>
    </source>
</evidence>
<dbReference type="AlphaFoldDB" id="A0A2K0TKX7"/>
<comment type="caution">
    <text evidence="2">The sequence shown here is derived from an EMBL/GenBank/DDBJ whole genome shotgun (WGS) entry which is preliminary data.</text>
</comment>
<proteinExistence type="predicted"/>
<dbReference type="EMBL" id="MTYH01000016">
    <property type="protein sequence ID" value="PNP46179.1"/>
    <property type="molecule type" value="Genomic_DNA"/>
</dbReference>
<evidence type="ECO:0000313" key="2">
    <source>
        <dbReference type="EMBL" id="PNP46179.1"/>
    </source>
</evidence>
<feature type="compositionally biased region" description="Acidic residues" evidence="1">
    <location>
        <begin position="13"/>
        <end position="33"/>
    </location>
</feature>
<gene>
    <name evidence="2" type="ORF">TGAMA5MH_02214</name>
</gene>
<dbReference type="Proteomes" id="UP000236546">
    <property type="component" value="Unassembled WGS sequence"/>
</dbReference>
<organism evidence="2 3">
    <name type="scientific">Trichoderma gamsii</name>
    <dbReference type="NCBI Taxonomy" id="398673"/>
    <lineage>
        <taxon>Eukaryota</taxon>
        <taxon>Fungi</taxon>
        <taxon>Dikarya</taxon>
        <taxon>Ascomycota</taxon>
        <taxon>Pezizomycotina</taxon>
        <taxon>Sordariomycetes</taxon>
        <taxon>Hypocreomycetidae</taxon>
        <taxon>Hypocreales</taxon>
        <taxon>Hypocreaceae</taxon>
        <taxon>Trichoderma</taxon>
    </lineage>
</organism>